<evidence type="ECO:0008006" key="3">
    <source>
        <dbReference type="Google" id="ProtNLM"/>
    </source>
</evidence>
<protein>
    <recommendedName>
        <fullName evidence="3">CopG family transcriptional regulator</fullName>
    </recommendedName>
</protein>
<comment type="caution">
    <text evidence="1">The sequence shown here is derived from an EMBL/GenBank/DDBJ whole genome shotgun (WGS) entry which is preliminary data.</text>
</comment>
<organism evidence="1 2">
    <name type="scientific">Streptomyces gamaensis</name>
    <dbReference type="NCBI Taxonomy" id="1763542"/>
    <lineage>
        <taxon>Bacteria</taxon>
        <taxon>Bacillati</taxon>
        <taxon>Actinomycetota</taxon>
        <taxon>Actinomycetes</taxon>
        <taxon>Kitasatosporales</taxon>
        <taxon>Streptomycetaceae</taxon>
        <taxon>Streptomyces</taxon>
    </lineage>
</organism>
<evidence type="ECO:0000313" key="2">
    <source>
        <dbReference type="Proteomes" id="UP001596083"/>
    </source>
</evidence>
<sequence length="74" mass="8007">MTQQPAPERQPVPPAAAEALRAYAAEQRDKADRLAAVLEDIAANGLPDPETGVLWETLRDAHLARLAEEPPRVA</sequence>
<proteinExistence type="predicted"/>
<keyword evidence="2" id="KW-1185">Reference proteome</keyword>
<gene>
    <name evidence="1" type="ORF">ACFP1Z_09945</name>
</gene>
<accession>A0ABW0YYH9</accession>
<reference evidence="2" key="1">
    <citation type="journal article" date="2019" name="Int. J. Syst. Evol. Microbiol.">
        <title>The Global Catalogue of Microorganisms (GCM) 10K type strain sequencing project: providing services to taxonomists for standard genome sequencing and annotation.</title>
        <authorList>
            <consortium name="The Broad Institute Genomics Platform"/>
            <consortium name="The Broad Institute Genome Sequencing Center for Infectious Disease"/>
            <person name="Wu L."/>
            <person name="Ma J."/>
        </authorList>
    </citation>
    <scope>NUCLEOTIDE SEQUENCE [LARGE SCALE GENOMIC DNA]</scope>
    <source>
        <strain evidence="2">CGMCC 4.7304</strain>
    </source>
</reference>
<dbReference type="EMBL" id="JBHSPB010000005">
    <property type="protein sequence ID" value="MFC5720481.1"/>
    <property type="molecule type" value="Genomic_DNA"/>
</dbReference>
<dbReference type="RefSeq" id="WP_390315629.1">
    <property type="nucleotide sequence ID" value="NZ_JBHSPB010000005.1"/>
</dbReference>
<name>A0ABW0YYH9_9ACTN</name>
<dbReference type="Proteomes" id="UP001596083">
    <property type="component" value="Unassembled WGS sequence"/>
</dbReference>
<evidence type="ECO:0000313" key="1">
    <source>
        <dbReference type="EMBL" id="MFC5720481.1"/>
    </source>
</evidence>